<evidence type="ECO:0000313" key="4">
    <source>
        <dbReference type="Proteomes" id="UP001189429"/>
    </source>
</evidence>
<reference evidence="3" key="1">
    <citation type="submission" date="2023-10" db="EMBL/GenBank/DDBJ databases">
        <authorList>
            <person name="Chen Y."/>
            <person name="Shah S."/>
            <person name="Dougan E. K."/>
            <person name="Thang M."/>
            <person name="Chan C."/>
        </authorList>
    </citation>
    <scope>NUCLEOTIDE SEQUENCE [LARGE SCALE GENOMIC DNA]</scope>
</reference>
<comment type="caution">
    <text evidence="3">The sequence shown here is derived from an EMBL/GenBank/DDBJ whole genome shotgun (WGS) entry which is preliminary data.</text>
</comment>
<feature type="transmembrane region" description="Helical" evidence="2">
    <location>
        <begin position="179"/>
        <end position="197"/>
    </location>
</feature>
<dbReference type="EMBL" id="CAUYUJ010017956">
    <property type="protein sequence ID" value="CAK0879438.1"/>
    <property type="molecule type" value="Genomic_DNA"/>
</dbReference>
<evidence type="ECO:0000256" key="1">
    <source>
        <dbReference type="SAM" id="MobiDB-lite"/>
    </source>
</evidence>
<feature type="transmembrane region" description="Helical" evidence="2">
    <location>
        <begin position="151"/>
        <end position="173"/>
    </location>
</feature>
<keyword evidence="2" id="KW-0812">Transmembrane</keyword>
<accession>A0ABN9W0D9</accession>
<keyword evidence="2" id="KW-0472">Membrane</keyword>
<feature type="non-terminal residue" evidence="3">
    <location>
        <position position="1"/>
    </location>
</feature>
<sequence length="541" mass="59216">ATLAQSLVAQGPLVRLGPSDPPAARGAMDSIPAAAGGGAEPTKPKYPAEEALWPTEAPDPQRGDTPVPEEDEERRLSKLPFTMGPVVSNGSSPVVAIDVRSALKGGGRIFWKQRTAAKYATDASKIDDFWSYSRHGNDTARTMMLLLHYNGLQSAAVGILTAVVGACLMPLDWVPDSKFAGILVMLLSTCVAFVLVLTSAIPGRVFLDFACIPQDDEEAKERGILSLGRTLKCSDRMVLLWDQTYWTRFWCVFECAAYLKLQLNGDASKRMKGVPVPNGMLTWGTFLAISVMILCMKMSASFSGESLPDISLKGAVISVSANTVSVTLSVLCLAYGGLRYVSLLKDQRIQLKNFSLRGSNCFCCAVGHVNPKTGESMGCDRVLIEASVVAWFGCVEAFESYVRDTMHDLVRARSFLPYRYCVMGAMPWFLCSIGEAIWLWRSGDVLSALIYLRLGASGTFVYVPLFTRVVFYSFDIFRPKSAMRSPPFRAVLGCSAFCGSLQLIFSASLYFPYLFVDYVLWTAVSSIFYIGITAILYLCDI</sequence>
<protein>
    <submittedName>
        <fullName evidence="3">Uncharacterized protein</fullName>
    </submittedName>
</protein>
<evidence type="ECO:0000313" key="3">
    <source>
        <dbReference type="EMBL" id="CAK0879438.1"/>
    </source>
</evidence>
<evidence type="ECO:0000256" key="2">
    <source>
        <dbReference type="SAM" id="Phobius"/>
    </source>
</evidence>
<feature type="transmembrane region" description="Helical" evidence="2">
    <location>
        <begin position="460"/>
        <end position="478"/>
    </location>
</feature>
<feature type="transmembrane region" description="Helical" evidence="2">
    <location>
        <begin position="518"/>
        <end position="539"/>
    </location>
</feature>
<feature type="region of interest" description="Disordered" evidence="1">
    <location>
        <begin position="1"/>
        <end position="77"/>
    </location>
</feature>
<dbReference type="Proteomes" id="UP001189429">
    <property type="component" value="Unassembled WGS sequence"/>
</dbReference>
<feature type="transmembrane region" description="Helical" evidence="2">
    <location>
        <begin position="280"/>
        <end position="302"/>
    </location>
</feature>
<organism evidence="3 4">
    <name type="scientific">Prorocentrum cordatum</name>
    <dbReference type="NCBI Taxonomy" id="2364126"/>
    <lineage>
        <taxon>Eukaryota</taxon>
        <taxon>Sar</taxon>
        <taxon>Alveolata</taxon>
        <taxon>Dinophyceae</taxon>
        <taxon>Prorocentrales</taxon>
        <taxon>Prorocentraceae</taxon>
        <taxon>Prorocentrum</taxon>
    </lineage>
</organism>
<gene>
    <name evidence="3" type="ORF">PCOR1329_LOCUS62872</name>
</gene>
<feature type="transmembrane region" description="Helical" evidence="2">
    <location>
        <begin position="314"/>
        <end position="338"/>
    </location>
</feature>
<proteinExistence type="predicted"/>
<keyword evidence="4" id="KW-1185">Reference proteome</keyword>
<name>A0ABN9W0D9_9DINO</name>
<feature type="transmembrane region" description="Helical" evidence="2">
    <location>
        <begin position="490"/>
        <end position="512"/>
    </location>
</feature>
<feature type="transmembrane region" description="Helical" evidence="2">
    <location>
        <begin position="420"/>
        <end position="440"/>
    </location>
</feature>
<keyword evidence="2" id="KW-1133">Transmembrane helix</keyword>